<keyword evidence="2 6" id="KW-0812">Transmembrane</keyword>
<accession>A0A2B7XFV8</accession>
<feature type="region of interest" description="Disordered" evidence="5">
    <location>
        <begin position="514"/>
        <end position="634"/>
    </location>
</feature>
<reference evidence="7 8" key="1">
    <citation type="submission" date="2017-10" db="EMBL/GenBank/DDBJ databases">
        <title>Comparative genomics in systemic dimorphic fungi from Ajellomycetaceae.</title>
        <authorList>
            <person name="Munoz J.F."/>
            <person name="Mcewen J.G."/>
            <person name="Clay O.K."/>
            <person name="Cuomo C.A."/>
        </authorList>
    </citation>
    <scope>NUCLEOTIDE SEQUENCE [LARGE SCALE GENOMIC DNA]</scope>
    <source>
        <strain evidence="7 8">UAMH7299</strain>
    </source>
</reference>
<dbReference type="SUPFAM" id="SSF144083">
    <property type="entry name" value="Magnesium transport protein CorA, transmembrane region"/>
    <property type="match status" value="1"/>
</dbReference>
<dbReference type="PANTHER" id="PTHR46494">
    <property type="entry name" value="CORA FAMILY METAL ION TRANSPORTER (EUROFUNG)"/>
    <property type="match status" value="1"/>
</dbReference>
<dbReference type="InterPro" id="IPR002523">
    <property type="entry name" value="MgTranspt_CorA/ZnTranspt_ZntB"/>
</dbReference>
<dbReference type="InterPro" id="IPR045863">
    <property type="entry name" value="CorA_TM1_TM2"/>
</dbReference>
<sequence>MPLIQRGKPPKEYMPGPIVDSHGISTAHERQPTTAYRDGICYAEKLGDQTRVTFQSSAPIHKRAQAYIPRPGITGSYAYGRPSRGAREAQVREDSIEREIQREPRARHQHRRFDSPNDRGEAAYSPASDYRTHGAFDDHKASPIALVRLGSGWVEAEEESDDQSDSYEFGESLKGKLFVDDLLRVPSSGTTSLSGNVPPPADRSMYHQTIREILRSNYRGDSYEGDLVADLTVQDVHVEHRRTSGGLFRWIHLKNPVLHFNAFQEYAVGHSALNGTEKTDVRRLLERIRKKFERPLPQGLNGRYMEPNLAQDVYYEDGDSKNCKSRRVLAMCIPFFSLEEYKARKLPDKSSGHPLRSLLQSRYSSIGKERDMQQVVCKLGSAPKGHCFHVSQMWCLVVGDHLFLTCARMPDGTLSKESVRFVPAQPPGDPSQEKPRLLVTDNARHVWVLDPEKCKSWFEFTASFLEFSPTFEEDYDVLCKGVCMNSDLWPKVIHEAKKTTVRLSICAKTRRRIPEDLSMDSEDSSGPISADASYPPEANSEHSPGPISANTSYPSEASYSPPRTPRSFRPDRGPGIDRRDLFRSPNSPTFRIAEGANDNFRPRPDYRNRSPSPPSPARNDRDTSSGDQPLYQALPPAPLYSTMVDAAIVSSLPLLELEGLVHDGLEDSPGSYRLPGRVSADRLQLLILRTNELRQHYDDNNEADRSSVKDSTDIQKLTDYMVIDDGGRRGVRFVSVDRDRPSNALVQYGAQIYETLCVGSKEWIKRYAISGCHIVRCARPNTYIQDMEPHEATLDSQQRCERKHMAYFPFKSRGGKTVIRVGRVNNSLKELAQNMETFRKALGRAWELKARPLLAAPSITNFDDDFFGRDNLRIIHDSRTQTGSHDRGKRTRVPIIKEPGQGSRPPQKVAFARGLTTDDDEESVFKFRLLSWLAAADDGDRSQGKQPSKLRSKRGEANVSRAFGVDEKKIHTILEDVHTFLSGQENARERKIYMKSTEASKEELDETIRTFKHDTRSDPRFKDVYKVIITVRDILDCFLPLEMDSVTLRKCFGSLKRMKETAVLRIHGYVMTSWELKILRRELKEIERQLSGNGAPQSWTAKSREAASQQFIRGWIRFVMAVVMAMSQHSRSYVDRHLSKCTKSIKEGLVMVRKSVNTNSLLEKEAVMPCGVLSLIVARITEDVTGDHPDILTTYWTYYLDRLEIEVREDSLNRKHQEEINHLTQEVDAIIAVLEDQLRVVSDLAHVVANTETKNAKSRLNPWVGRESDVLDQCVSSTVSRINSFKELHARATELGNWNIQMIDSNKDQQEAAIFAFTVVTVIFLPLSFVASFLGMNTSDIRDMGSNQWVYWAAAIPLTAVVIGLSLSWIGDFSSWREVLKLPWGKRRVPATLPPQPPAYEDVFKPRMRRSF</sequence>
<comment type="subcellular location">
    <subcellularLocation>
        <location evidence="1">Cell membrane</location>
        <topology evidence="1">Multi-pass membrane protein</topology>
    </subcellularLocation>
</comment>
<protein>
    <submittedName>
        <fullName evidence="7">Uncharacterized protein</fullName>
    </submittedName>
</protein>
<dbReference type="GO" id="GO:0050897">
    <property type="term" value="F:cobalt ion binding"/>
    <property type="evidence" value="ECO:0007669"/>
    <property type="project" value="TreeGrafter"/>
</dbReference>
<feature type="compositionally biased region" description="Basic and acidic residues" evidence="5">
    <location>
        <begin position="85"/>
        <end position="121"/>
    </location>
</feature>
<gene>
    <name evidence="7" type="ORF">AJ80_07981</name>
</gene>
<evidence type="ECO:0000256" key="2">
    <source>
        <dbReference type="ARBA" id="ARBA00022692"/>
    </source>
</evidence>
<keyword evidence="8" id="KW-1185">Reference proteome</keyword>
<name>A0A2B7XFV8_POLH7</name>
<evidence type="ECO:0000256" key="6">
    <source>
        <dbReference type="SAM" id="Phobius"/>
    </source>
</evidence>
<feature type="transmembrane region" description="Helical" evidence="6">
    <location>
        <begin position="1349"/>
        <end position="1370"/>
    </location>
</feature>
<dbReference type="Proteomes" id="UP000224634">
    <property type="component" value="Unassembled WGS sequence"/>
</dbReference>
<organism evidence="7 8">
    <name type="scientific">Polytolypa hystricis (strain UAMH7299)</name>
    <dbReference type="NCBI Taxonomy" id="1447883"/>
    <lineage>
        <taxon>Eukaryota</taxon>
        <taxon>Fungi</taxon>
        <taxon>Dikarya</taxon>
        <taxon>Ascomycota</taxon>
        <taxon>Pezizomycotina</taxon>
        <taxon>Eurotiomycetes</taxon>
        <taxon>Eurotiomycetidae</taxon>
        <taxon>Onygenales</taxon>
        <taxon>Onygenales incertae sedis</taxon>
        <taxon>Polytolypa</taxon>
    </lineage>
</organism>
<dbReference type="PANTHER" id="PTHR46494:SF1">
    <property type="entry name" value="CORA FAMILY METAL ION TRANSPORTER (EUROFUNG)"/>
    <property type="match status" value="1"/>
</dbReference>
<evidence type="ECO:0000256" key="5">
    <source>
        <dbReference type="SAM" id="MobiDB-lite"/>
    </source>
</evidence>
<feature type="transmembrane region" description="Helical" evidence="6">
    <location>
        <begin position="1312"/>
        <end position="1337"/>
    </location>
</feature>
<dbReference type="OrthoDB" id="5430750at2759"/>
<evidence type="ECO:0000313" key="8">
    <source>
        <dbReference type="Proteomes" id="UP000224634"/>
    </source>
</evidence>
<dbReference type="GO" id="GO:0015095">
    <property type="term" value="F:magnesium ion transmembrane transporter activity"/>
    <property type="evidence" value="ECO:0007669"/>
    <property type="project" value="TreeGrafter"/>
</dbReference>
<feature type="compositionally biased region" description="Polar residues" evidence="5">
    <location>
        <begin position="548"/>
        <end position="558"/>
    </location>
</feature>
<evidence type="ECO:0000256" key="1">
    <source>
        <dbReference type="ARBA" id="ARBA00004651"/>
    </source>
</evidence>
<dbReference type="Pfam" id="PF01544">
    <property type="entry name" value="CorA"/>
    <property type="match status" value="1"/>
</dbReference>
<feature type="region of interest" description="Disordered" evidence="5">
    <location>
        <begin position="75"/>
        <end position="136"/>
    </location>
</feature>
<feature type="compositionally biased region" description="Basic and acidic residues" evidence="5">
    <location>
        <begin position="568"/>
        <end position="582"/>
    </location>
</feature>
<keyword evidence="4 6" id="KW-0472">Membrane</keyword>
<dbReference type="Gene3D" id="1.20.58.340">
    <property type="entry name" value="Magnesium transport protein CorA, transmembrane region"/>
    <property type="match status" value="1"/>
</dbReference>
<evidence type="ECO:0000313" key="7">
    <source>
        <dbReference type="EMBL" id="PGH07592.1"/>
    </source>
</evidence>
<dbReference type="GO" id="GO:0015087">
    <property type="term" value="F:cobalt ion transmembrane transporter activity"/>
    <property type="evidence" value="ECO:0007669"/>
    <property type="project" value="TreeGrafter"/>
</dbReference>
<evidence type="ECO:0000256" key="4">
    <source>
        <dbReference type="ARBA" id="ARBA00023136"/>
    </source>
</evidence>
<evidence type="ECO:0000256" key="3">
    <source>
        <dbReference type="ARBA" id="ARBA00022989"/>
    </source>
</evidence>
<dbReference type="STRING" id="1447883.A0A2B7XFV8"/>
<dbReference type="GO" id="GO:0000287">
    <property type="term" value="F:magnesium ion binding"/>
    <property type="evidence" value="ECO:0007669"/>
    <property type="project" value="TreeGrafter"/>
</dbReference>
<dbReference type="EMBL" id="PDNA01000166">
    <property type="protein sequence ID" value="PGH07592.1"/>
    <property type="molecule type" value="Genomic_DNA"/>
</dbReference>
<keyword evidence="3 6" id="KW-1133">Transmembrane helix</keyword>
<dbReference type="GO" id="GO:0005886">
    <property type="term" value="C:plasma membrane"/>
    <property type="evidence" value="ECO:0007669"/>
    <property type="project" value="UniProtKB-SubCell"/>
</dbReference>
<proteinExistence type="predicted"/>
<comment type="caution">
    <text evidence="7">The sequence shown here is derived from an EMBL/GenBank/DDBJ whole genome shotgun (WGS) entry which is preliminary data.</text>
</comment>